<comment type="caution">
    <text evidence="1">The sequence shown here is derived from an EMBL/GenBank/DDBJ whole genome shotgun (WGS) entry which is preliminary data.</text>
</comment>
<reference evidence="1" key="1">
    <citation type="journal article" date="2014" name="Front. Microbiol.">
        <title>High frequency of phylogenetically diverse reductive dehalogenase-homologous genes in deep subseafloor sedimentary metagenomes.</title>
        <authorList>
            <person name="Kawai M."/>
            <person name="Futagami T."/>
            <person name="Toyoda A."/>
            <person name="Takaki Y."/>
            <person name="Nishi S."/>
            <person name="Hori S."/>
            <person name="Arai W."/>
            <person name="Tsubouchi T."/>
            <person name="Morono Y."/>
            <person name="Uchiyama I."/>
            <person name="Ito T."/>
            <person name="Fujiyama A."/>
            <person name="Inagaki F."/>
            <person name="Takami H."/>
        </authorList>
    </citation>
    <scope>NUCLEOTIDE SEQUENCE</scope>
    <source>
        <strain evidence="1">Expedition CK06-06</strain>
    </source>
</reference>
<dbReference type="EMBL" id="BARV01038260">
    <property type="protein sequence ID" value="GAI58155.1"/>
    <property type="molecule type" value="Genomic_DNA"/>
</dbReference>
<name>X1R4V2_9ZZZZ</name>
<proteinExistence type="predicted"/>
<dbReference type="AlphaFoldDB" id="X1R4V2"/>
<protein>
    <submittedName>
        <fullName evidence="1">Uncharacterized protein</fullName>
    </submittedName>
</protein>
<organism evidence="1">
    <name type="scientific">marine sediment metagenome</name>
    <dbReference type="NCBI Taxonomy" id="412755"/>
    <lineage>
        <taxon>unclassified sequences</taxon>
        <taxon>metagenomes</taxon>
        <taxon>ecological metagenomes</taxon>
    </lineage>
</organism>
<sequence>MKKLVAVLMFILFCMFISPVNAADKSLTFLWEQPGDDLQRGLNRRSQSLSTISEEILLRLVLQPARVPLPGS</sequence>
<evidence type="ECO:0000313" key="1">
    <source>
        <dbReference type="EMBL" id="GAI58155.1"/>
    </source>
</evidence>
<gene>
    <name evidence="1" type="ORF">S06H3_58992</name>
</gene>
<accession>X1R4V2</accession>